<keyword evidence="2" id="KW-0472">Membrane</keyword>
<dbReference type="InterPro" id="IPR027417">
    <property type="entry name" value="P-loop_NTPase"/>
</dbReference>
<evidence type="ECO:0000313" key="4">
    <source>
        <dbReference type="EMBL" id="PFG18527.1"/>
    </source>
</evidence>
<evidence type="ECO:0000256" key="2">
    <source>
        <dbReference type="SAM" id="Phobius"/>
    </source>
</evidence>
<evidence type="ECO:0000256" key="1">
    <source>
        <dbReference type="SAM" id="MobiDB-lite"/>
    </source>
</evidence>
<dbReference type="Gene3D" id="3.40.50.300">
    <property type="entry name" value="P-loop containing nucleotide triphosphate hydrolases"/>
    <property type="match status" value="1"/>
</dbReference>
<keyword evidence="5" id="KW-1185">Reference proteome</keyword>
<dbReference type="Proteomes" id="UP000224915">
    <property type="component" value="Unassembled WGS sequence"/>
</dbReference>
<dbReference type="OrthoDB" id="9255830at2"/>
<feature type="transmembrane region" description="Helical" evidence="2">
    <location>
        <begin position="276"/>
        <end position="299"/>
    </location>
</feature>
<dbReference type="EMBL" id="PDJD01000001">
    <property type="protein sequence ID" value="PFG18527.1"/>
    <property type="molecule type" value="Genomic_DNA"/>
</dbReference>
<dbReference type="AlphaFoldDB" id="A0A2A9CVT2"/>
<evidence type="ECO:0000259" key="3">
    <source>
        <dbReference type="Pfam" id="PF01926"/>
    </source>
</evidence>
<comment type="caution">
    <text evidence="4">The sequence shown here is derived from an EMBL/GenBank/DDBJ whole genome shotgun (WGS) entry which is preliminary data.</text>
</comment>
<feature type="transmembrane region" description="Helical" evidence="2">
    <location>
        <begin position="311"/>
        <end position="334"/>
    </location>
</feature>
<reference evidence="4 5" key="1">
    <citation type="submission" date="2017-10" db="EMBL/GenBank/DDBJ databases">
        <title>Sequencing the genomes of 1000 actinobacteria strains.</title>
        <authorList>
            <person name="Klenk H.-P."/>
        </authorList>
    </citation>
    <scope>NUCLEOTIDE SEQUENCE [LARGE SCALE GENOMIC DNA]</scope>
    <source>
        <strain evidence="4 5">DSM 21801</strain>
    </source>
</reference>
<protein>
    <submittedName>
        <fullName evidence="4">Uncharacterized protein (DUF697 family)</fullName>
    </submittedName>
</protein>
<feature type="region of interest" description="Disordered" evidence="1">
    <location>
        <begin position="25"/>
        <end position="50"/>
    </location>
</feature>
<keyword evidence="2" id="KW-1133">Transmembrane helix</keyword>
<accession>A0A2A9CVT2</accession>
<dbReference type="CDD" id="cd00882">
    <property type="entry name" value="Ras_like_GTPase"/>
    <property type="match status" value="1"/>
</dbReference>
<sequence length="416" mass="44408">MLPMASKDVPEDFLLQWRQAKADGSGRLALSGPKSSHGGRTAGAAGDGFSTDGEERYFADGWESLDEEIPRFNLAVLGDTGSGKSSLVNAIFGEIRAESGIGAPVTQSVNAHDNKAGTLRVYDFPGFELGFTGRDPMKVIKSDLGKIQKGPEEGRIHLAWFCWDQSARRVQEPHVQAINELRKRGITVIGVVTKVRDDEQREIREFGHYIREEVKGLWSNSDGKPTVCFTRALEPTAGLKKLLDETRLAGGATFRDAIDAAQVLDWDAKKRAARTVVVAAAATAASAAAVPVPVATAAFLAPVQLAMMGKIARLMGLSLVGAVGGSGALAQLALQLTGRAAAQSLVKLVPGVGSVVNATVAAAWTYAAGEAWIYLCVGVATKRIDPSQVESVYRFLSPIISFIFESVLKDWGSRDR</sequence>
<dbReference type="GO" id="GO:0005525">
    <property type="term" value="F:GTP binding"/>
    <property type="evidence" value="ECO:0007669"/>
    <property type="project" value="InterPro"/>
</dbReference>
<dbReference type="Pfam" id="PF01926">
    <property type="entry name" value="MMR_HSR1"/>
    <property type="match status" value="1"/>
</dbReference>
<keyword evidence="2" id="KW-0812">Transmembrane</keyword>
<dbReference type="SUPFAM" id="SSF52540">
    <property type="entry name" value="P-loop containing nucleoside triphosphate hydrolases"/>
    <property type="match status" value="1"/>
</dbReference>
<evidence type="ECO:0000313" key="5">
    <source>
        <dbReference type="Proteomes" id="UP000224915"/>
    </source>
</evidence>
<proteinExistence type="predicted"/>
<feature type="domain" description="G" evidence="3">
    <location>
        <begin position="74"/>
        <end position="192"/>
    </location>
</feature>
<dbReference type="InterPro" id="IPR006073">
    <property type="entry name" value="GTP-bd"/>
</dbReference>
<name>A0A2A9CVT2_9MICO</name>
<gene>
    <name evidence="4" type="ORF">ATL40_0065</name>
</gene>
<organism evidence="4 5">
    <name type="scientific">Serinibacter salmoneus</name>
    <dbReference type="NCBI Taxonomy" id="556530"/>
    <lineage>
        <taxon>Bacteria</taxon>
        <taxon>Bacillati</taxon>
        <taxon>Actinomycetota</taxon>
        <taxon>Actinomycetes</taxon>
        <taxon>Micrococcales</taxon>
        <taxon>Beutenbergiaceae</taxon>
        <taxon>Serinibacter</taxon>
    </lineage>
</organism>